<dbReference type="NCBIfam" id="TIGR00202">
    <property type="entry name" value="csrA"/>
    <property type="match status" value="1"/>
</dbReference>
<dbReference type="RefSeq" id="WP_230867152.1">
    <property type="nucleotide sequence ID" value="NZ_CP046640.1"/>
</dbReference>
<dbReference type="GO" id="GO:0044781">
    <property type="term" value="P:bacterial-type flagellum organization"/>
    <property type="evidence" value="ECO:0007669"/>
    <property type="project" value="UniProtKB-KW"/>
</dbReference>
<dbReference type="Gene3D" id="2.60.40.4380">
    <property type="entry name" value="Translational regulator CsrA"/>
    <property type="match status" value="1"/>
</dbReference>
<keyword evidence="3 6" id="KW-1005">Bacterial flagellum biogenesis</keyword>
<comment type="function">
    <text evidence="6">A translational regulator that binds mRNA to regulate translation initiation and/or mRNA stability. Usually binds in the 5'-UTR at or near the Shine-Dalgarno sequence preventing ribosome-binding, thus repressing translation. Its main target seems to be the major flagellin gene, while its function is anatagonized by FliW.</text>
</comment>
<comment type="subunit">
    <text evidence="6">Homodimer; the beta-strands of each monomer intercalate to form a hydrophobic core, while the alpha-helices form wings that extend away from the core.</text>
</comment>
<evidence type="ECO:0000256" key="2">
    <source>
        <dbReference type="ARBA" id="ARBA00022491"/>
    </source>
</evidence>
<keyword evidence="4 6" id="KW-0810">Translation regulation</keyword>
<keyword evidence="8" id="KW-1185">Reference proteome</keyword>
<evidence type="ECO:0000313" key="8">
    <source>
        <dbReference type="Proteomes" id="UP000665020"/>
    </source>
</evidence>
<comment type="similarity">
    <text evidence="6">Belongs to the CsrA/RsmA family.</text>
</comment>
<sequence length="79" mass="8889">MLVLSRKEDDKIIIDENIIITVVELHGGRVKVGIDAPANIEIHREEIYHKIEMENREAGNNGGMVKKLILKGGEEDVEL</sequence>
<dbReference type="GO" id="GO:0045947">
    <property type="term" value="P:negative regulation of translational initiation"/>
    <property type="evidence" value="ECO:0007669"/>
    <property type="project" value="UniProtKB-UniRule"/>
</dbReference>
<dbReference type="PANTHER" id="PTHR34984:SF1">
    <property type="entry name" value="CARBON STORAGE REGULATOR"/>
    <property type="match status" value="1"/>
</dbReference>
<protein>
    <recommendedName>
        <fullName evidence="6">Translational regulator CsrA</fullName>
    </recommendedName>
</protein>
<dbReference type="Pfam" id="PF02599">
    <property type="entry name" value="CsrA"/>
    <property type="match status" value="1"/>
</dbReference>
<evidence type="ECO:0000256" key="5">
    <source>
        <dbReference type="ARBA" id="ARBA00022884"/>
    </source>
</evidence>
<dbReference type="PANTHER" id="PTHR34984">
    <property type="entry name" value="CARBON STORAGE REGULATOR"/>
    <property type="match status" value="1"/>
</dbReference>
<dbReference type="Proteomes" id="UP000665020">
    <property type="component" value="Chromosome"/>
</dbReference>
<dbReference type="InterPro" id="IPR003751">
    <property type="entry name" value="CsrA"/>
</dbReference>
<evidence type="ECO:0000256" key="3">
    <source>
        <dbReference type="ARBA" id="ARBA00022795"/>
    </source>
</evidence>
<keyword evidence="5 6" id="KW-0694">RNA-binding</keyword>
<dbReference type="GO" id="GO:0006109">
    <property type="term" value="P:regulation of carbohydrate metabolic process"/>
    <property type="evidence" value="ECO:0007669"/>
    <property type="project" value="InterPro"/>
</dbReference>
<dbReference type="KEGG" id="ifn:GM661_12670"/>
<name>A0A8A7KIU1_9FIRM</name>
<dbReference type="GO" id="GO:1902208">
    <property type="term" value="P:regulation of bacterial-type flagellum assembly"/>
    <property type="evidence" value="ECO:0007669"/>
    <property type="project" value="UniProtKB-UniRule"/>
</dbReference>
<dbReference type="FunFam" id="2.60.40.4380:FF:000002">
    <property type="entry name" value="Translational regulator CsrA"/>
    <property type="match status" value="1"/>
</dbReference>
<evidence type="ECO:0000256" key="1">
    <source>
        <dbReference type="ARBA" id="ARBA00022490"/>
    </source>
</evidence>
<evidence type="ECO:0000256" key="6">
    <source>
        <dbReference type="HAMAP-Rule" id="MF_00167"/>
    </source>
</evidence>
<evidence type="ECO:0000256" key="4">
    <source>
        <dbReference type="ARBA" id="ARBA00022845"/>
    </source>
</evidence>
<dbReference type="HAMAP" id="MF_00167">
    <property type="entry name" value="CsrA"/>
    <property type="match status" value="1"/>
</dbReference>
<accession>A0A8A7KIU1</accession>
<proteinExistence type="inferred from homology"/>
<keyword evidence="2 6" id="KW-0678">Repressor</keyword>
<reference evidence="7" key="1">
    <citation type="submission" date="2019-12" db="EMBL/GenBank/DDBJ databases">
        <authorList>
            <person name="zhang j."/>
            <person name="sun C.M."/>
        </authorList>
    </citation>
    <scope>NUCLEOTIDE SEQUENCE</scope>
    <source>
        <strain evidence="7">NS-1</strain>
    </source>
</reference>
<gene>
    <name evidence="6 7" type="primary">csrA</name>
    <name evidence="7" type="ORF">GM661_12670</name>
</gene>
<dbReference type="GO" id="GO:0005829">
    <property type="term" value="C:cytosol"/>
    <property type="evidence" value="ECO:0007669"/>
    <property type="project" value="TreeGrafter"/>
</dbReference>
<comment type="subcellular location">
    <subcellularLocation>
        <location evidence="6">Cytoplasm</location>
    </subcellularLocation>
</comment>
<dbReference type="GO" id="GO:0006402">
    <property type="term" value="P:mRNA catabolic process"/>
    <property type="evidence" value="ECO:0007669"/>
    <property type="project" value="InterPro"/>
</dbReference>
<dbReference type="EMBL" id="CP046640">
    <property type="protein sequence ID" value="QTL98757.1"/>
    <property type="molecule type" value="Genomic_DNA"/>
</dbReference>
<dbReference type="AlphaFoldDB" id="A0A8A7KIU1"/>
<evidence type="ECO:0000313" key="7">
    <source>
        <dbReference type="EMBL" id="QTL98757.1"/>
    </source>
</evidence>
<organism evidence="7 8">
    <name type="scientific">Iocasia fonsfrigidae</name>
    <dbReference type="NCBI Taxonomy" id="2682810"/>
    <lineage>
        <taxon>Bacteria</taxon>
        <taxon>Bacillati</taxon>
        <taxon>Bacillota</taxon>
        <taxon>Clostridia</taxon>
        <taxon>Halanaerobiales</taxon>
        <taxon>Halanaerobiaceae</taxon>
        <taxon>Iocasia</taxon>
    </lineage>
</organism>
<dbReference type="GO" id="GO:0048027">
    <property type="term" value="F:mRNA 5'-UTR binding"/>
    <property type="evidence" value="ECO:0007669"/>
    <property type="project" value="UniProtKB-UniRule"/>
</dbReference>
<dbReference type="SUPFAM" id="SSF117130">
    <property type="entry name" value="CsrA-like"/>
    <property type="match status" value="1"/>
</dbReference>
<dbReference type="InterPro" id="IPR036107">
    <property type="entry name" value="CsrA_sf"/>
</dbReference>
<dbReference type="NCBIfam" id="NF002469">
    <property type="entry name" value="PRK01712.1"/>
    <property type="match status" value="1"/>
</dbReference>
<keyword evidence="1 6" id="KW-0963">Cytoplasm</keyword>